<dbReference type="PROSITE" id="PS50977">
    <property type="entry name" value="HTH_TETR_2"/>
    <property type="match status" value="1"/>
</dbReference>
<dbReference type="SUPFAM" id="SSF48498">
    <property type="entry name" value="Tetracyclin repressor-like, C-terminal domain"/>
    <property type="match status" value="1"/>
</dbReference>
<feature type="domain" description="HTH tetR-type" evidence="5">
    <location>
        <begin position="6"/>
        <end position="65"/>
    </location>
</feature>
<dbReference type="InterPro" id="IPR036271">
    <property type="entry name" value="Tet_transcr_reg_TetR-rel_C_sf"/>
</dbReference>
<organism evidence="6 7">
    <name type="scientific">Actinoplanes friuliensis DSM 7358</name>
    <dbReference type="NCBI Taxonomy" id="1246995"/>
    <lineage>
        <taxon>Bacteria</taxon>
        <taxon>Bacillati</taxon>
        <taxon>Actinomycetota</taxon>
        <taxon>Actinomycetes</taxon>
        <taxon>Micromonosporales</taxon>
        <taxon>Micromonosporaceae</taxon>
        <taxon>Actinoplanes</taxon>
    </lineage>
</organism>
<dbReference type="Gene3D" id="1.10.357.10">
    <property type="entry name" value="Tetracycline Repressor, domain 2"/>
    <property type="match status" value="1"/>
</dbReference>
<name>U5WB00_9ACTN</name>
<dbReference type="AlphaFoldDB" id="U5WB00"/>
<evidence type="ECO:0000256" key="2">
    <source>
        <dbReference type="ARBA" id="ARBA00023125"/>
    </source>
</evidence>
<keyword evidence="1" id="KW-0805">Transcription regulation</keyword>
<dbReference type="HOGENOM" id="CLU_069356_17_1_11"/>
<evidence type="ECO:0000256" key="1">
    <source>
        <dbReference type="ARBA" id="ARBA00023015"/>
    </source>
</evidence>
<reference evidence="6 7" key="1">
    <citation type="journal article" date="2014" name="J. Biotechnol.">
        <title>Complete genome sequence of the actinobacterium Actinoplanes friuliensis HAG 010964, producer of the lipopeptide antibiotic friulimycin.</title>
        <authorList>
            <person name="Ruckert C."/>
            <person name="Szczepanowski R."/>
            <person name="Albersmeier A."/>
            <person name="Goesmann A."/>
            <person name="Fischer N."/>
            <person name="Steinkamper A."/>
            <person name="Puhler A."/>
            <person name="Biener R."/>
            <person name="Schwartz D."/>
            <person name="Kalinowski J."/>
        </authorList>
    </citation>
    <scope>NUCLEOTIDE SEQUENCE [LARGE SCALE GENOMIC DNA]</scope>
    <source>
        <strain evidence="6 7">DSM 7358</strain>
    </source>
</reference>
<dbReference type="InterPro" id="IPR050109">
    <property type="entry name" value="HTH-type_TetR-like_transc_reg"/>
</dbReference>
<dbReference type="GO" id="GO:0000976">
    <property type="term" value="F:transcription cis-regulatory region binding"/>
    <property type="evidence" value="ECO:0007669"/>
    <property type="project" value="TreeGrafter"/>
</dbReference>
<gene>
    <name evidence="6" type="ORF">AFR_34460</name>
</gene>
<dbReference type="STRING" id="1246995.AFR_34460"/>
<evidence type="ECO:0000256" key="4">
    <source>
        <dbReference type="PROSITE-ProRule" id="PRU00335"/>
    </source>
</evidence>
<protein>
    <submittedName>
        <fullName evidence="6">TetR family transcriptional regulator</fullName>
    </submittedName>
</protein>
<keyword evidence="3" id="KW-0804">Transcription</keyword>
<dbReference type="OrthoDB" id="3617113at2"/>
<dbReference type="Pfam" id="PF21597">
    <property type="entry name" value="TetR_C_43"/>
    <property type="match status" value="1"/>
</dbReference>
<dbReference type="eggNOG" id="COG1309">
    <property type="taxonomic scope" value="Bacteria"/>
</dbReference>
<dbReference type="PRINTS" id="PR00455">
    <property type="entry name" value="HTHTETR"/>
</dbReference>
<dbReference type="RefSeq" id="WP_023561487.1">
    <property type="nucleotide sequence ID" value="NC_022657.1"/>
</dbReference>
<keyword evidence="2 4" id="KW-0238">DNA-binding</keyword>
<dbReference type="SUPFAM" id="SSF46689">
    <property type="entry name" value="Homeodomain-like"/>
    <property type="match status" value="1"/>
</dbReference>
<dbReference type="InterPro" id="IPR009057">
    <property type="entry name" value="Homeodomain-like_sf"/>
</dbReference>
<keyword evidence="7" id="KW-1185">Reference proteome</keyword>
<dbReference type="GO" id="GO:0003700">
    <property type="term" value="F:DNA-binding transcription factor activity"/>
    <property type="evidence" value="ECO:0007669"/>
    <property type="project" value="TreeGrafter"/>
</dbReference>
<dbReference type="Pfam" id="PF00440">
    <property type="entry name" value="TetR_N"/>
    <property type="match status" value="1"/>
</dbReference>
<evidence type="ECO:0000313" key="6">
    <source>
        <dbReference type="EMBL" id="AGZ45150.1"/>
    </source>
</evidence>
<proteinExistence type="predicted"/>
<sequence>MRADARQNHTRLLEAAARAFAEHGPEASLKAIAKDAGVGIGTLYRRFPTREDLVEATYRNEVVRLAGTAGELLAEHPPVDALRAWMVRYADFMATKYGMAGALRAVLADEGGRMQTRALLTEALASILAAGVADGTIAAGLDPYDVLMSLGGISIVAGEKDQGDRVHRLIDLLLNGIAAR</sequence>
<dbReference type="PATRIC" id="fig|1246995.3.peg.6972"/>
<dbReference type="EMBL" id="CP006272">
    <property type="protein sequence ID" value="AGZ45150.1"/>
    <property type="molecule type" value="Genomic_DNA"/>
</dbReference>
<dbReference type="PANTHER" id="PTHR30055">
    <property type="entry name" value="HTH-TYPE TRANSCRIPTIONAL REGULATOR RUTR"/>
    <property type="match status" value="1"/>
</dbReference>
<dbReference type="InterPro" id="IPR049445">
    <property type="entry name" value="TetR_SbtR-like_C"/>
</dbReference>
<evidence type="ECO:0000259" key="5">
    <source>
        <dbReference type="PROSITE" id="PS50977"/>
    </source>
</evidence>
<evidence type="ECO:0000313" key="7">
    <source>
        <dbReference type="Proteomes" id="UP000017746"/>
    </source>
</evidence>
<feature type="DNA-binding region" description="H-T-H motif" evidence="4">
    <location>
        <begin position="28"/>
        <end position="47"/>
    </location>
</feature>
<evidence type="ECO:0000256" key="3">
    <source>
        <dbReference type="ARBA" id="ARBA00023163"/>
    </source>
</evidence>
<accession>U5WB00</accession>
<dbReference type="PANTHER" id="PTHR30055:SF234">
    <property type="entry name" value="HTH-TYPE TRANSCRIPTIONAL REGULATOR BETI"/>
    <property type="match status" value="1"/>
</dbReference>
<dbReference type="Proteomes" id="UP000017746">
    <property type="component" value="Chromosome"/>
</dbReference>
<dbReference type="KEGG" id="afs:AFR_34460"/>
<dbReference type="InterPro" id="IPR001647">
    <property type="entry name" value="HTH_TetR"/>
</dbReference>